<dbReference type="GO" id="GO:0003677">
    <property type="term" value="F:DNA binding"/>
    <property type="evidence" value="ECO:0007669"/>
    <property type="project" value="UniProtKB-KW"/>
</dbReference>
<dbReference type="GO" id="GO:0005524">
    <property type="term" value="F:ATP binding"/>
    <property type="evidence" value="ECO:0007669"/>
    <property type="project" value="UniProtKB-KW"/>
</dbReference>
<comment type="subcellular location">
    <subcellularLocation>
        <location evidence="3">Host nucleus</location>
    </subcellularLocation>
</comment>
<comment type="similarity">
    <text evidence="4">Belongs to the nanoviridea/circoviridae replication-associated protein family.</text>
</comment>
<dbReference type="RefSeq" id="YP_010088033.1">
    <property type="nucleotide sequence ID" value="NC_055612.1"/>
</dbReference>
<evidence type="ECO:0000256" key="2">
    <source>
        <dbReference type="ARBA" id="ARBA00001946"/>
    </source>
</evidence>
<keyword evidence="16" id="KW-0190">Covalent protein-DNA linkage</keyword>
<evidence type="ECO:0000256" key="21">
    <source>
        <dbReference type="ARBA" id="ARBA00049962"/>
    </source>
</evidence>
<keyword evidence="25" id="KW-1185">Reference proteome</keyword>
<evidence type="ECO:0000256" key="9">
    <source>
        <dbReference type="ARBA" id="ARBA00022722"/>
    </source>
</evidence>
<dbReference type="GeneID" id="65246996"/>
<evidence type="ECO:0000256" key="4">
    <source>
        <dbReference type="ARBA" id="ARBA00006649"/>
    </source>
</evidence>
<evidence type="ECO:0000256" key="1">
    <source>
        <dbReference type="ARBA" id="ARBA00001936"/>
    </source>
</evidence>
<feature type="domain" description="CRESS-DNA virus Rep endonuclease" evidence="23">
    <location>
        <begin position="2"/>
        <end position="97"/>
    </location>
</feature>
<name>A0A482G3Q5_9VIRU</name>
<evidence type="ECO:0000256" key="5">
    <source>
        <dbReference type="ARBA" id="ARBA00022562"/>
    </source>
</evidence>
<comment type="cofactor">
    <cofactor evidence="1">
        <name>Mn(2+)</name>
        <dbReference type="ChEBI" id="CHEBI:29035"/>
    </cofactor>
</comment>
<dbReference type="KEGG" id="vg:65246996"/>
<reference evidence="24" key="1">
    <citation type="submission" date="2018-10" db="EMBL/GenBank/DDBJ databases">
        <title>Identification of a novel nanovirus in parsley.</title>
        <authorList>
            <person name="Vetten H.J."/>
            <person name="Knierim D."/>
            <person name="Gronenborn B."/>
            <person name="Menzel W."/>
            <person name="Weichelt V."/>
            <person name="Maiberg V."/>
            <person name="Maiss E."/>
            <person name="Krenz B."/>
            <person name="Winter S."/>
        </authorList>
    </citation>
    <scope>NUCLEOTIDE SEQUENCE</scope>
    <source>
        <strain evidence="24">Pa21</strain>
    </source>
</reference>
<evidence type="ECO:0000256" key="7">
    <source>
        <dbReference type="ARBA" id="ARBA00022695"/>
    </source>
</evidence>
<keyword evidence="6" id="KW-0808">Transferase</keyword>
<evidence type="ECO:0000256" key="12">
    <source>
        <dbReference type="ARBA" id="ARBA00022759"/>
    </source>
</evidence>
<comment type="function">
    <text evidence="21">Essential for the replication of all genomic viral ssDNA (trans-replication). The closed circular ssDNA genome is first converted to a superhelical dsDNA. Rep binds a specific hairpin at the genome origin of replication. Introduces an endonucleolytic nick within the conserved sequence 5'-A[GT]TATTAC-3' in the intergenic region of the genome, thereby initiating the rolling circle replication (RCR). Following cleavage, binds covalently to the 5'-phosphate of DNA as a tyrosyl ester. The cleavage gives rise to a free 3'-OH that serves as a primer for the cellular DNA polymerase. The polymerase synthesizes the (+) strand DNA by rolling circle mechanism. After one round of replication, a Rep-catalyzed nucleotidyl transfer reaction releases a circular single-stranded virus genome, thereby terminating the replication. Displays origin-specific DNA cleavage, nucleotidyl transferase, ATPase and helicase activities.</text>
</comment>
<dbReference type="FunFam" id="3.40.1310.20:FF:000002">
    <property type="entry name" value="Master replication protein"/>
    <property type="match status" value="1"/>
</dbReference>
<sequence length="291" mass="34231">MARQVICWCFTINNPKEHLIFSEDKMKYLVYQLEEGKEGTKHFQGYVEMKKRSSLRQMSKLFPDAHLEKRRGTQSEARNYAMKDESRIEGPWEHGTFVMLIEDKLKEVIDDMRVTLKRPSDYMEGCENTIDRSYDTLNYYFAEFKKTRVVQNWEFPEQPWETRVRALMEEEDPRVIIWVYGSKGGEGKTCFAKKLIKEYDAFYSVGGKAADIAYLYNYESMVLFDIPRDKEEYVAYGLIEQFKNGIVQSTKYKPVVKFVDPPCVIVFANFTPRSGMLSEDRIVIVDCADWV</sequence>
<keyword evidence="9" id="KW-0540">Nuclease</keyword>
<dbReference type="Pfam" id="PF02407">
    <property type="entry name" value="Viral_Rep"/>
    <property type="match status" value="1"/>
</dbReference>
<evidence type="ECO:0000256" key="16">
    <source>
        <dbReference type="ARBA" id="ARBA00023124"/>
    </source>
</evidence>
<keyword evidence="18" id="KW-0511">Multifunctional enzyme</keyword>
<dbReference type="GO" id="GO:0016787">
    <property type="term" value="F:hydrolase activity"/>
    <property type="evidence" value="ECO:0007669"/>
    <property type="project" value="UniProtKB-KW"/>
</dbReference>
<evidence type="ECO:0000256" key="3">
    <source>
        <dbReference type="ARBA" id="ARBA00004147"/>
    </source>
</evidence>
<dbReference type="GO" id="GO:0016779">
    <property type="term" value="F:nucleotidyltransferase activity"/>
    <property type="evidence" value="ECO:0007669"/>
    <property type="project" value="UniProtKB-KW"/>
</dbReference>
<evidence type="ECO:0000256" key="14">
    <source>
        <dbReference type="ARBA" id="ARBA00022806"/>
    </source>
</evidence>
<dbReference type="InterPro" id="IPR000605">
    <property type="entry name" value="Helicase_SF3_ssDNA/RNA_vir"/>
</dbReference>
<keyword evidence="14" id="KW-0347">Helicase</keyword>
<evidence type="ECO:0000256" key="15">
    <source>
        <dbReference type="ARBA" id="ARBA00022840"/>
    </source>
</evidence>
<dbReference type="Gene3D" id="3.40.1310.20">
    <property type="match status" value="1"/>
</dbReference>
<keyword evidence="17" id="KW-0238">DNA-binding</keyword>
<evidence type="ECO:0000256" key="10">
    <source>
        <dbReference type="ARBA" id="ARBA00022723"/>
    </source>
</evidence>
<evidence type="ECO:0000256" key="8">
    <source>
        <dbReference type="ARBA" id="ARBA00022705"/>
    </source>
</evidence>
<dbReference type="GO" id="GO:0003723">
    <property type="term" value="F:RNA binding"/>
    <property type="evidence" value="ECO:0007669"/>
    <property type="project" value="InterPro"/>
</dbReference>
<evidence type="ECO:0000256" key="6">
    <source>
        <dbReference type="ARBA" id="ARBA00022679"/>
    </source>
</evidence>
<keyword evidence="8" id="KW-0235">DNA replication</keyword>
<keyword evidence="13" id="KW-0378">Hydrolase</keyword>
<dbReference type="GO" id="GO:0004519">
    <property type="term" value="F:endonuclease activity"/>
    <property type="evidence" value="ECO:0007669"/>
    <property type="project" value="UniProtKB-KW"/>
</dbReference>
<evidence type="ECO:0000313" key="24">
    <source>
        <dbReference type="EMBL" id="QBO55988.1"/>
    </source>
</evidence>
<dbReference type="PROSITE" id="PS52020">
    <property type="entry name" value="CRESS_DNA_REP"/>
    <property type="match status" value="1"/>
</dbReference>
<evidence type="ECO:0000256" key="19">
    <source>
        <dbReference type="ARBA" id="ARBA00046883"/>
    </source>
</evidence>
<keyword evidence="10" id="KW-0479">Metal-binding</keyword>
<evidence type="ECO:0000256" key="18">
    <source>
        <dbReference type="ARBA" id="ARBA00023268"/>
    </source>
</evidence>
<comment type="subunit">
    <text evidence="19">Homooligomer. Rep binds to repeated DNA motifs (iterons).</text>
</comment>
<accession>A0A482G3Q5</accession>
<dbReference type="GO" id="GO:0006260">
    <property type="term" value="P:DNA replication"/>
    <property type="evidence" value="ECO:0007669"/>
    <property type="project" value="UniProtKB-KW"/>
</dbReference>
<dbReference type="EMBL" id="MK039132">
    <property type="protein sequence ID" value="QBO55988.1"/>
    <property type="molecule type" value="Genomic_DNA"/>
</dbReference>
<keyword evidence="7" id="KW-0548">Nucleotidyltransferase</keyword>
<comment type="catalytic activity">
    <reaction evidence="20">
        <text>ATP + H2O = ADP + phosphate + H(+)</text>
        <dbReference type="Rhea" id="RHEA:13065"/>
        <dbReference type="ChEBI" id="CHEBI:15377"/>
        <dbReference type="ChEBI" id="CHEBI:15378"/>
        <dbReference type="ChEBI" id="CHEBI:30616"/>
        <dbReference type="ChEBI" id="CHEBI:43474"/>
        <dbReference type="ChEBI" id="CHEBI:456216"/>
    </reaction>
</comment>
<keyword evidence="12" id="KW-0255">Endonuclease</keyword>
<comment type="cofactor">
    <cofactor evidence="2">
        <name>Mg(2+)</name>
        <dbReference type="ChEBI" id="CHEBI:18420"/>
    </cofactor>
</comment>
<evidence type="ECO:0000256" key="22">
    <source>
        <dbReference type="ARBA" id="ARBA00050032"/>
    </source>
</evidence>
<evidence type="ECO:0000256" key="17">
    <source>
        <dbReference type="ARBA" id="ARBA00023125"/>
    </source>
</evidence>
<evidence type="ECO:0000256" key="13">
    <source>
        <dbReference type="ARBA" id="ARBA00022801"/>
    </source>
</evidence>
<dbReference type="GO" id="GO:0003724">
    <property type="term" value="F:RNA helicase activity"/>
    <property type="evidence" value="ECO:0007669"/>
    <property type="project" value="InterPro"/>
</dbReference>
<evidence type="ECO:0000256" key="11">
    <source>
        <dbReference type="ARBA" id="ARBA00022741"/>
    </source>
</evidence>
<dbReference type="Pfam" id="PF00910">
    <property type="entry name" value="RNA_helicase"/>
    <property type="match status" value="1"/>
</dbReference>
<keyword evidence="5" id="KW-1048">Host nucleus</keyword>
<organism evidence="24 25">
    <name type="scientific">Parsley severe stunt associated virus</name>
    <dbReference type="NCBI Taxonomy" id="2558055"/>
    <lineage>
        <taxon>Viruses</taxon>
        <taxon>Monodnaviria</taxon>
        <taxon>Shotokuvirae</taxon>
        <taxon>Cressdnaviricota</taxon>
        <taxon>Arfiviricetes</taxon>
        <taxon>Mulpavirales</taxon>
        <taxon>Nanoviridae</taxon>
        <taxon>Nanovirus</taxon>
        <taxon>Nanovirus petroselini</taxon>
    </lineage>
</organism>
<evidence type="ECO:0000256" key="20">
    <source>
        <dbReference type="ARBA" id="ARBA00049360"/>
    </source>
</evidence>
<dbReference type="InterPro" id="IPR049912">
    <property type="entry name" value="CRESS_DNA_REP"/>
</dbReference>
<dbReference type="GO" id="GO:0046872">
    <property type="term" value="F:metal ion binding"/>
    <property type="evidence" value="ECO:0007669"/>
    <property type="project" value="UniProtKB-KW"/>
</dbReference>
<dbReference type="GO" id="GO:0042025">
    <property type="term" value="C:host cell nucleus"/>
    <property type="evidence" value="ECO:0007669"/>
    <property type="project" value="UniProtKB-SubCell"/>
</dbReference>
<keyword evidence="15" id="KW-0067">ATP-binding</keyword>
<proteinExistence type="inferred from homology"/>
<protein>
    <recommendedName>
        <fullName evidence="22">Master replication protein</fullName>
    </recommendedName>
</protein>
<dbReference type="Proteomes" id="UP000682363">
    <property type="component" value="Genome"/>
</dbReference>
<evidence type="ECO:0000259" key="23">
    <source>
        <dbReference type="PROSITE" id="PS52020"/>
    </source>
</evidence>
<evidence type="ECO:0000313" key="25">
    <source>
        <dbReference type="Proteomes" id="UP000682363"/>
    </source>
</evidence>
<keyword evidence="11" id="KW-0547">Nucleotide-binding</keyword>